<evidence type="ECO:0000256" key="2">
    <source>
        <dbReference type="ARBA" id="ARBA00006448"/>
    </source>
</evidence>
<evidence type="ECO:0000256" key="6">
    <source>
        <dbReference type="ARBA" id="ARBA00023136"/>
    </source>
</evidence>
<evidence type="ECO:0000259" key="8">
    <source>
        <dbReference type="Pfam" id="PF04239"/>
    </source>
</evidence>
<protein>
    <submittedName>
        <fullName evidence="9">Uncharacterized membrane protein YcaP (DUF421 family)</fullName>
    </submittedName>
</protein>
<comment type="caution">
    <text evidence="9">The sequence shown here is derived from an EMBL/GenBank/DDBJ whole genome shotgun (WGS) entry which is preliminary data.</text>
</comment>
<comment type="subcellular location">
    <subcellularLocation>
        <location evidence="1">Cell membrane</location>
        <topology evidence="1">Multi-pass membrane protein</topology>
    </subcellularLocation>
</comment>
<dbReference type="Proteomes" id="UP000779507">
    <property type="component" value="Unassembled WGS sequence"/>
</dbReference>
<evidence type="ECO:0000256" key="7">
    <source>
        <dbReference type="SAM" id="Phobius"/>
    </source>
</evidence>
<dbReference type="Gene3D" id="3.30.240.20">
    <property type="entry name" value="bsu07140 like domains"/>
    <property type="match status" value="1"/>
</dbReference>
<dbReference type="InterPro" id="IPR007353">
    <property type="entry name" value="DUF421"/>
</dbReference>
<evidence type="ECO:0000256" key="4">
    <source>
        <dbReference type="ARBA" id="ARBA00022692"/>
    </source>
</evidence>
<evidence type="ECO:0000256" key="3">
    <source>
        <dbReference type="ARBA" id="ARBA00022475"/>
    </source>
</evidence>
<proteinExistence type="inferred from homology"/>
<evidence type="ECO:0000313" key="9">
    <source>
        <dbReference type="EMBL" id="NRT19674.1"/>
    </source>
</evidence>
<name>A0ABX2FT75_9BACT</name>
<sequence>MPPPPPPHITDYLRILMGDTPWSFLLECAIRLVFMYLVLLAGLRLMGKRMAGQISRTELAGLVSLAVGIGIPLLSPDRGLLAPVVIAAVVVLGHRLVTQWAARRSTVEHLLQGNVTTVVADGVLQVPVMAQVVLSQERLFAQLRGESLEHLGQVHRLYMEANGTFSLVEAPDPKPGLSIIPGWDHGFRELQPVAPGAFACLRCGRVVDAPAPPATACPACGHRRWNPAVAALK</sequence>
<feature type="transmembrane region" description="Helical" evidence="7">
    <location>
        <begin position="80"/>
        <end position="97"/>
    </location>
</feature>
<feature type="transmembrane region" description="Helical" evidence="7">
    <location>
        <begin position="22"/>
        <end position="45"/>
    </location>
</feature>
<evidence type="ECO:0000256" key="5">
    <source>
        <dbReference type="ARBA" id="ARBA00022989"/>
    </source>
</evidence>
<gene>
    <name evidence="9" type="ORF">HNP98_002506</name>
</gene>
<comment type="similarity">
    <text evidence="2">Belongs to the UPF0702 family.</text>
</comment>
<keyword evidence="10" id="KW-1185">Reference proteome</keyword>
<organism evidence="9 10">
    <name type="scientific">Hymenobacter caeli</name>
    <dbReference type="NCBI Taxonomy" id="2735894"/>
    <lineage>
        <taxon>Bacteria</taxon>
        <taxon>Pseudomonadati</taxon>
        <taxon>Bacteroidota</taxon>
        <taxon>Cytophagia</taxon>
        <taxon>Cytophagales</taxon>
        <taxon>Hymenobacteraceae</taxon>
        <taxon>Hymenobacter</taxon>
    </lineage>
</organism>
<feature type="domain" description="YetF C-terminal" evidence="8">
    <location>
        <begin position="105"/>
        <end position="175"/>
    </location>
</feature>
<reference evidence="9 10" key="1">
    <citation type="submission" date="2020-05" db="EMBL/GenBank/DDBJ databases">
        <title>Genomic Encyclopedia of Type Strains, Phase IV (KMG-V): Genome sequencing to study the core and pangenomes of soil and plant-associated prokaryotes.</title>
        <authorList>
            <person name="Whitman W."/>
        </authorList>
    </citation>
    <scope>NUCLEOTIDE SEQUENCE [LARGE SCALE GENOMIC DNA]</scope>
    <source>
        <strain evidence="9 10">9A</strain>
    </source>
</reference>
<keyword evidence="4 7" id="KW-0812">Transmembrane</keyword>
<keyword evidence="3" id="KW-1003">Cell membrane</keyword>
<keyword evidence="6 7" id="KW-0472">Membrane</keyword>
<feature type="transmembrane region" description="Helical" evidence="7">
    <location>
        <begin position="57"/>
        <end position="74"/>
    </location>
</feature>
<dbReference type="InterPro" id="IPR023090">
    <property type="entry name" value="UPF0702_alpha/beta_dom_sf"/>
</dbReference>
<evidence type="ECO:0000256" key="1">
    <source>
        <dbReference type="ARBA" id="ARBA00004651"/>
    </source>
</evidence>
<accession>A0ABX2FT75</accession>
<dbReference type="RefSeq" id="WP_173810384.1">
    <property type="nucleotide sequence ID" value="NZ_JABSNP010000010.1"/>
</dbReference>
<dbReference type="Pfam" id="PF04239">
    <property type="entry name" value="DUF421"/>
    <property type="match status" value="1"/>
</dbReference>
<evidence type="ECO:0000313" key="10">
    <source>
        <dbReference type="Proteomes" id="UP000779507"/>
    </source>
</evidence>
<dbReference type="PANTHER" id="PTHR34582:SF6">
    <property type="entry name" value="UPF0702 TRANSMEMBRANE PROTEIN YCAP"/>
    <property type="match status" value="1"/>
</dbReference>
<keyword evidence="5 7" id="KW-1133">Transmembrane helix</keyword>
<dbReference type="EMBL" id="JABSNP010000010">
    <property type="protein sequence ID" value="NRT19674.1"/>
    <property type="molecule type" value="Genomic_DNA"/>
</dbReference>
<dbReference type="PANTHER" id="PTHR34582">
    <property type="entry name" value="UPF0702 TRANSMEMBRANE PROTEIN YCAP"/>
    <property type="match status" value="1"/>
</dbReference>